<dbReference type="OrthoDB" id="5863171at2759"/>
<dbReference type="EMBL" id="LFIV01000070">
    <property type="protein sequence ID" value="KZL71555.1"/>
    <property type="molecule type" value="Genomic_DNA"/>
</dbReference>
<keyword evidence="2" id="KW-0808">Transferase</keyword>
<dbReference type="InterPro" id="IPR003673">
    <property type="entry name" value="CoA-Trfase_fam_III"/>
</dbReference>
<dbReference type="InterPro" id="IPR023606">
    <property type="entry name" value="CoA-Trfase_III_dom_1_sf"/>
</dbReference>
<protein>
    <submittedName>
        <fullName evidence="2">CaiB/BaiF family enzyme (CoA-transferase family III)</fullName>
    </submittedName>
</protein>
<comment type="similarity">
    <text evidence="1">Belongs to the CoA-transferase III family.</text>
</comment>
<dbReference type="AlphaFoldDB" id="A0A161VKJ4"/>
<evidence type="ECO:0000313" key="2">
    <source>
        <dbReference type="EMBL" id="KZL71555.1"/>
    </source>
</evidence>
<dbReference type="InterPro" id="IPR050509">
    <property type="entry name" value="CoA-transferase_III"/>
</dbReference>
<evidence type="ECO:0000313" key="3">
    <source>
        <dbReference type="Proteomes" id="UP000076552"/>
    </source>
</evidence>
<dbReference type="Gene3D" id="3.40.50.10540">
    <property type="entry name" value="Crotonobetainyl-coa:carnitine coa-transferase, domain 1"/>
    <property type="match status" value="1"/>
</dbReference>
<dbReference type="GO" id="GO:0016740">
    <property type="term" value="F:transferase activity"/>
    <property type="evidence" value="ECO:0007669"/>
    <property type="project" value="UniProtKB-KW"/>
</dbReference>
<sequence>MDRSNFSPTDIVEEVWTDLGLPKHAICAIKLDTKPGSAAPSSFKIGHIAQSSIALSALTATLLHSYRNGTDLPRVTVPLCHALAEFKSERLYEIEGKSPLPVWGDVGGLHRTLDGYVRIHDSFPNHRLGTLQLLGLPSEATRNDVASKTKLWLSVDLETVGIEHGLAVYALRTYEEWDKHPQSISIASQPILLRKFANGPKGFPDHLARGADRCLRGLRVVELSRVIAAPVAGKTLAAHGADVLWVTSPNLPDQPPLDREFSRGKRTIQLDINKPPDKAKLLELLRTADVFIQGYRPGSLAARGLSPTDLTTANPRLIIANLSAFGPKGPWSSRRGFDSLVQTCSGMNVSEARHFGSGEPAKPLPCQALDHGAGYYLASGISTALYKRATEGGSWIVDVSLAGVMKYLRSLGQYPGKTGFEASDAKISLDVGEDLFEKRETDFGVMKYLKHSAAVEGLEPGWDIMPKELGSDEPRWLA</sequence>
<dbReference type="PANTHER" id="PTHR48228:SF4">
    <property type="entry name" value="BLR3030 PROTEIN"/>
    <property type="match status" value="1"/>
</dbReference>
<dbReference type="Proteomes" id="UP000076552">
    <property type="component" value="Unassembled WGS sequence"/>
</dbReference>
<name>A0A161VKJ4_9PEZI</name>
<keyword evidence="3" id="KW-1185">Reference proteome</keyword>
<dbReference type="STRING" id="708197.A0A161VKJ4"/>
<evidence type="ECO:0000256" key="1">
    <source>
        <dbReference type="ARBA" id="ARBA00008383"/>
    </source>
</evidence>
<dbReference type="Pfam" id="PF02515">
    <property type="entry name" value="CoA_transf_3"/>
    <property type="match status" value="1"/>
</dbReference>
<accession>A0A161VKJ4</accession>
<proteinExistence type="inferred from homology"/>
<organism evidence="2 3">
    <name type="scientific">Colletotrichum tofieldiae</name>
    <dbReference type="NCBI Taxonomy" id="708197"/>
    <lineage>
        <taxon>Eukaryota</taxon>
        <taxon>Fungi</taxon>
        <taxon>Dikarya</taxon>
        <taxon>Ascomycota</taxon>
        <taxon>Pezizomycotina</taxon>
        <taxon>Sordariomycetes</taxon>
        <taxon>Hypocreomycetidae</taxon>
        <taxon>Glomerellales</taxon>
        <taxon>Glomerellaceae</taxon>
        <taxon>Colletotrichum</taxon>
        <taxon>Colletotrichum spaethianum species complex</taxon>
    </lineage>
</organism>
<gene>
    <name evidence="2" type="ORF">CT0861_05018</name>
</gene>
<reference evidence="2 3" key="1">
    <citation type="submission" date="2015-06" db="EMBL/GenBank/DDBJ databases">
        <title>Survival trade-offs in plant roots during colonization by closely related pathogenic and mutualistic fungi.</title>
        <authorList>
            <person name="Hacquard S."/>
            <person name="Kracher B."/>
            <person name="Hiruma K."/>
            <person name="Weinman A."/>
            <person name="Muench P."/>
            <person name="Garrido Oter R."/>
            <person name="Ver Loren van Themaat E."/>
            <person name="Dallerey J.-F."/>
            <person name="Damm U."/>
            <person name="Henrissat B."/>
            <person name="Lespinet O."/>
            <person name="Thon M."/>
            <person name="Kemen E."/>
            <person name="McHardy A.C."/>
            <person name="Schulze-Lefert P."/>
            <person name="O'Connell R.J."/>
        </authorList>
    </citation>
    <scope>NUCLEOTIDE SEQUENCE [LARGE SCALE GENOMIC DNA]</scope>
    <source>
        <strain evidence="2 3">0861</strain>
    </source>
</reference>
<dbReference type="PANTHER" id="PTHR48228">
    <property type="entry name" value="SUCCINYL-COA--D-CITRAMALATE COA-TRANSFERASE"/>
    <property type="match status" value="1"/>
</dbReference>
<comment type="caution">
    <text evidence="2">The sequence shown here is derived from an EMBL/GenBank/DDBJ whole genome shotgun (WGS) entry which is preliminary data.</text>
</comment>
<dbReference type="SUPFAM" id="SSF89796">
    <property type="entry name" value="CoA-transferase family III (CaiB/BaiF)"/>
    <property type="match status" value="2"/>
</dbReference>